<gene>
    <name evidence="3" type="ORF">N0V83_002762</name>
</gene>
<keyword evidence="4" id="KW-1185">Reference proteome</keyword>
<dbReference type="CDD" id="cd17716">
    <property type="entry name" value="BRCT_microcephalin_rpt1"/>
    <property type="match status" value="1"/>
</dbReference>
<feature type="domain" description="BRCT" evidence="2">
    <location>
        <begin position="706"/>
        <end position="799"/>
    </location>
</feature>
<proteinExistence type="predicted"/>
<dbReference type="PROSITE" id="PS50172">
    <property type="entry name" value="BRCT"/>
    <property type="match status" value="1"/>
</dbReference>
<evidence type="ECO:0000313" key="4">
    <source>
        <dbReference type="Proteomes" id="UP001140560"/>
    </source>
</evidence>
<feature type="region of interest" description="Disordered" evidence="1">
    <location>
        <begin position="188"/>
        <end position="238"/>
    </location>
</feature>
<feature type="compositionally biased region" description="Low complexity" evidence="1">
    <location>
        <begin position="200"/>
        <end position="215"/>
    </location>
</feature>
<dbReference type="Proteomes" id="UP001140560">
    <property type="component" value="Unassembled WGS sequence"/>
</dbReference>
<dbReference type="InterPro" id="IPR001357">
    <property type="entry name" value="BRCT_dom"/>
</dbReference>
<feature type="compositionally biased region" description="Polar residues" evidence="1">
    <location>
        <begin position="832"/>
        <end position="844"/>
    </location>
</feature>
<feature type="region of interest" description="Disordered" evidence="1">
    <location>
        <begin position="1"/>
        <end position="176"/>
    </location>
</feature>
<dbReference type="OrthoDB" id="2384350at2759"/>
<comment type="caution">
    <text evidence="3">The sequence shown here is derived from an EMBL/GenBank/DDBJ whole genome shotgun (WGS) entry which is preliminary data.</text>
</comment>
<feature type="region of interest" description="Disordered" evidence="1">
    <location>
        <begin position="827"/>
        <end position="846"/>
    </location>
</feature>
<dbReference type="Gene3D" id="3.40.50.10190">
    <property type="entry name" value="BRCT domain"/>
    <property type="match status" value="1"/>
</dbReference>
<protein>
    <recommendedName>
        <fullName evidence="2">BRCT domain-containing protein</fullName>
    </recommendedName>
</protein>
<name>A0A9W8YDA6_9PLEO</name>
<evidence type="ECO:0000259" key="2">
    <source>
        <dbReference type="PROSITE" id="PS50172"/>
    </source>
</evidence>
<dbReference type="SMART" id="SM00292">
    <property type="entry name" value="BRCT"/>
    <property type="match status" value="1"/>
</dbReference>
<feature type="compositionally biased region" description="Low complexity" evidence="1">
    <location>
        <begin position="148"/>
        <end position="160"/>
    </location>
</feature>
<feature type="compositionally biased region" description="Low complexity" evidence="1">
    <location>
        <begin position="112"/>
        <end position="126"/>
    </location>
</feature>
<evidence type="ECO:0000313" key="3">
    <source>
        <dbReference type="EMBL" id="KAJ4374023.1"/>
    </source>
</evidence>
<sequence length="939" mass="100107">MVATRRGAKKAPEAAPAPSNTLNAPPKRGGRKKAVVEEAAAPAPAITKPTKTTTAKRKAVSEPEDVELPVAKKPAANTKATRTAKVETKAKPAPAAPKRATRSRKVEEPAAVEEPVVVQEVPKPAATRGRKAPAKKTPAPKVEEPTAIEEAVAAEAPKAATRARKAPAKRAPATRKVDLPVIDETVAAEPVKPAPRGRKAAAPAPAIAGRATRGRNVAAPPQDSPLKAPARKPTKKAAAVAEAKAEPEPAEEPFAQFPGYPTTPAHIAAPLTAKQAMSELPQYPNTPAHILAPISNKDALSVMPGYPKTPSHIVAPMITKAALAEMASYPKTPAHIKAPVSAQVAMAEMPGYPKTPAHIAVQGAVNEENVMDQLPDYPNTPAHITALINNQEALNELPDYPKTPAHIQAPLSSRKALAELPDYPKTPAHIIHAAPVSSGLEEQSMTPAPVTPPHNHEVVDNVAIGASTPYQNSPPVVEVTHEFSEASEGPANITWGVTDQEAFEELPAAYPTTPAHIAAPVTTKEALAELPEYPKTPAHITAPITPRRALAELPDYPTTPAIAIEAAIQEEITASVKKETISPLQFPSLENVSFHFAATSGHSDSVLMDIDSNALGTELTPNMHLTPLQLTSGYSDSVTMDIDSNALGTELASNMHLAPLQLTATFQVPELASPMKSALRSPQKMDAKTPKKAVTWDDPEESDLFLYDGLLQGMTFYVDVTSNGREQNYLFSSLLEDLGAKVVSDFAVKGISHVLYKDGNNSTLKKVLASKGAIKCVNVGWVLDCEEKRMRMDETPYLVDLSTAIPSSPIPTTTMKPFTPARTPSKYALPPSQCNSAPTTPTSSEFDRSFNHDDKENCELGIFFDAPDDMKPAPRTLPHKKSTFLFSRSPIKTPSKPSFLSNTPVKPMSAMPFSTSKKRSAESVFTSTSIGPPKKLRLF</sequence>
<dbReference type="EMBL" id="JAPEUY010000004">
    <property type="protein sequence ID" value="KAJ4374023.1"/>
    <property type="molecule type" value="Genomic_DNA"/>
</dbReference>
<dbReference type="AlphaFoldDB" id="A0A9W8YDA6"/>
<evidence type="ECO:0000256" key="1">
    <source>
        <dbReference type="SAM" id="MobiDB-lite"/>
    </source>
</evidence>
<dbReference type="InterPro" id="IPR036420">
    <property type="entry name" value="BRCT_dom_sf"/>
</dbReference>
<dbReference type="Pfam" id="PF00533">
    <property type="entry name" value="BRCT"/>
    <property type="match status" value="1"/>
</dbReference>
<organism evidence="3 4">
    <name type="scientific">Neocucurbitaria cava</name>
    <dbReference type="NCBI Taxonomy" id="798079"/>
    <lineage>
        <taxon>Eukaryota</taxon>
        <taxon>Fungi</taxon>
        <taxon>Dikarya</taxon>
        <taxon>Ascomycota</taxon>
        <taxon>Pezizomycotina</taxon>
        <taxon>Dothideomycetes</taxon>
        <taxon>Pleosporomycetidae</taxon>
        <taxon>Pleosporales</taxon>
        <taxon>Pleosporineae</taxon>
        <taxon>Cucurbitariaceae</taxon>
        <taxon>Neocucurbitaria</taxon>
    </lineage>
</organism>
<accession>A0A9W8YDA6</accession>
<feature type="compositionally biased region" description="Low complexity" evidence="1">
    <location>
        <begin position="37"/>
        <end position="53"/>
    </location>
</feature>
<reference evidence="3" key="1">
    <citation type="submission" date="2022-10" db="EMBL/GenBank/DDBJ databases">
        <title>Tapping the CABI collections for fungal endophytes: first genome assemblies for Collariella, Neodidymelliopsis, Ascochyta clinopodiicola, Didymella pomorum, Didymosphaeria variabile, Neocosmospora piperis and Neocucurbitaria cava.</title>
        <authorList>
            <person name="Hill R."/>
        </authorList>
    </citation>
    <scope>NUCLEOTIDE SEQUENCE</scope>
    <source>
        <strain evidence="3">IMI 356814</strain>
    </source>
</reference>
<dbReference type="SUPFAM" id="SSF52113">
    <property type="entry name" value="BRCT domain"/>
    <property type="match status" value="1"/>
</dbReference>